<evidence type="ECO:0000313" key="6">
    <source>
        <dbReference type="Proteomes" id="UP000708208"/>
    </source>
</evidence>
<dbReference type="CDD" id="cd00024">
    <property type="entry name" value="CD_CSD"/>
    <property type="match status" value="2"/>
</dbReference>
<dbReference type="GO" id="GO:0005634">
    <property type="term" value="C:nucleus"/>
    <property type="evidence" value="ECO:0007669"/>
    <property type="project" value="UniProtKB-SubCell"/>
</dbReference>
<feature type="region of interest" description="Disordered" evidence="3">
    <location>
        <begin position="1"/>
        <end position="61"/>
    </location>
</feature>
<dbReference type="InterPro" id="IPR023780">
    <property type="entry name" value="Chromo_domain"/>
</dbReference>
<comment type="subcellular location">
    <subcellularLocation>
        <location evidence="1">Nucleus</location>
    </subcellularLocation>
</comment>
<dbReference type="Proteomes" id="UP000708208">
    <property type="component" value="Unassembled WGS sequence"/>
</dbReference>
<feature type="region of interest" description="Disordered" evidence="3">
    <location>
        <begin position="115"/>
        <end position="152"/>
    </location>
</feature>
<evidence type="ECO:0000256" key="3">
    <source>
        <dbReference type="SAM" id="MobiDB-lite"/>
    </source>
</evidence>
<dbReference type="EMBL" id="CAJVCH010339707">
    <property type="protein sequence ID" value="CAG7815233.1"/>
    <property type="molecule type" value="Genomic_DNA"/>
</dbReference>
<feature type="compositionally biased region" description="Basic residues" evidence="3">
    <location>
        <begin position="13"/>
        <end position="28"/>
    </location>
</feature>
<dbReference type="PROSITE" id="PS00598">
    <property type="entry name" value="CHROMO_1"/>
    <property type="match status" value="1"/>
</dbReference>
<dbReference type="PANTHER" id="PTHR22812">
    <property type="entry name" value="CHROMOBOX PROTEIN"/>
    <property type="match status" value="1"/>
</dbReference>
<dbReference type="AlphaFoldDB" id="A0A8J2PB18"/>
<feature type="domain" description="Chromo" evidence="4">
    <location>
        <begin position="61"/>
        <end position="120"/>
    </location>
</feature>
<keyword evidence="2" id="KW-0539">Nucleus</keyword>
<sequence length="181" mass="20893">KYKKEKNLQKYRNLSKKTRSGIKKKKVSSKGFPTSDMKPKSKTNGNSSQKENHTGGSEELYFVEEVKDKRVKNGRVEYLIKWLGYPASGNTWEPVENLLDNHDAIESYEIQIMERQNQKGRKSSARRHGGKGNSAGINGQGPDKSLGDKPPEGEWWVEKILDKREANGRTEYYVKWLYWPE</sequence>
<dbReference type="SMART" id="SM00298">
    <property type="entry name" value="CHROMO"/>
    <property type="match status" value="1"/>
</dbReference>
<comment type="caution">
    <text evidence="5">The sequence shown here is derived from an EMBL/GenBank/DDBJ whole genome shotgun (WGS) entry which is preliminary data.</text>
</comment>
<dbReference type="Pfam" id="PF00385">
    <property type="entry name" value="Chromo"/>
    <property type="match status" value="1"/>
</dbReference>
<dbReference type="InterPro" id="IPR000953">
    <property type="entry name" value="Chromo/chromo_shadow_dom"/>
</dbReference>
<dbReference type="InterPro" id="IPR051219">
    <property type="entry name" value="Heterochromatin_chromo-domain"/>
</dbReference>
<protein>
    <recommendedName>
        <fullName evidence="4">Chromo domain-containing protein</fullName>
    </recommendedName>
</protein>
<dbReference type="PROSITE" id="PS50013">
    <property type="entry name" value="CHROMO_2"/>
    <property type="match status" value="2"/>
</dbReference>
<feature type="domain" description="Chromo" evidence="4">
    <location>
        <begin position="155"/>
        <end position="181"/>
    </location>
</feature>
<feature type="non-terminal residue" evidence="5">
    <location>
        <position position="1"/>
    </location>
</feature>
<evidence type="ECO:0000256" key="2">
    <source>
        <dbReference type="ARBA" id="ARBA00023242"/>
    </source>
</evidence>
<evidence type="ECO:0000259" key="4">
    <source>
        <dbReference type="PROSITE" id="PS50013"/>
    </source>
</evidence>
<evidence type="ECO:0000313" key="5">
    <source>
        <dbReference type="EMBL" id="CAG7815233.1"/>
    </source>
</evidence>
<feature type="compositionally biased region" description="Basic residues" evidence="3">
    <location>
        <begin position="118"/>
        <end position="130"/>
    </location>
</feature>
<dbReference type="OrthoDB" id="433924at2759"/>
<proteinExistence type="predicted"/>
<dbReference type="InterPro" id="IPR023779">
    <property type="entry name" value="Chromodomain_CS"/>
</dbReference>
<gene>
    <name evidence="5" type="ORF">AFUS01_LOCUS25929</name>
</gene>
<keyword evidence="6" id="KW-1185">Reference proteome</keyword>
<reference evidence="5" key="1">
    <citation type="submission" date="2021-06" db="EMBL/GenBank/DDBJ databases">
        <authorList>
            <person name="Hodson N. C."/>
            <person name="Mongue J. A."/>
            <person name="Jaron S. K."/>
        </authorList>
    </citation>
    <scope>NUCLEOTIDE SEQUENCE</scope>
</reference>
<name>A0A8J2PB18_9HEXA</name>
<organism evidence="5 6">
    <name type="scientific">Allacma fusca</name>
    <dbReference type="NCBI Taxonomy" id="39272"/>
    <lineage>
        <taxon>Eukaryota</taxon>
        <taxon>Metazoa</taxon>
        <taxon>Ecdysozoa</taxon>
        <taxon>Arthropoda</taxon>
        <taxon>Hexapoda</taxon>
        <taxon>Collembola</taxon>
        <taxon>Symphypleona</taxon>
        <taxon>Sminthuridae</taxon>
        <taxon>Allacma</taxon>
    </lineage>
</organism>
<accession>A0A8J2PB18</accession>
<evidence type="ECO:0000256" key="1">
    <source>
        <dbReference type="ARBA" id="ARBA00004123"/>
    </source>
</evidence>